<keyword evidence="2 3" id="KW-0501">Molybdenum cofactor biosynthesis</keyword>
<gene>
    <name evidence="3 4" type="primary">fdhD</name>
    <name evidence="4" type="ORF">VZC37_11815</name>
</gene>
<sequence>MGRITARRRVTRIRRDQPTAVRADVLAVEEPLEIRLDGARFVVTMRTPGNDVELAIGYLVSEGIVAAGSDVDTARYCAGTDADGMNTYNVLDVTLAPGVPGPDPTAARQVTMTSACGVCGKDSIDAVTTRSRFDPAVDPLIVNPDVLLELPDRLRAGQSVFDKTGGLHAAALVDGRSGEIIALREDVGRHNAVDKIIGWAAAANLLPLREHILQVSGRASFELVQKAAMAGIPVLSAVSAPSSLAAELAEERGITLAGFVRGDSMVLYSRPDRVSHTSDTVRGSSALG</sequence>
<comment type="caution">
    <text evidence="3">Lacks conserved residue(s) required for the propagation of feature annotation.</text>
</comment>
<dbReference type="NCBIfam" id="TIGR00129">
    <property type="entry name" value="fdhD_narQ"/>
    <property type="match status" value="1"/>
</dbReference>
<dbReference type="HAMAP" id="MF_00187">
    <property type="entry name" value="FdhD"/>
    <property type="match status" value="1"/>
</dbReference>
<proteinExistence type="inferred from homology"/>
<dbReference type="PANTHER" id="PTHR30592">
    <property type="entry name" value="FORMATE DEHYDROGENASE"/>
    <property type="match status" value="1"/>
</dbReference>
<evidence type="ECO:0000256" key="2">
    <source>
        <dbReference type="ARBA" id="ARBA00023150"/>
    </source>
</evidence>
<dbReference type="InterPro" id="IPR003786">
    <property type="entry name" value="FdhD"/>
</dbReference>
<dbReference type="SUPFAM" id="SSF53927">
    <property type="entry name" value="Cytidine deaminase-like"/>
    <property type="match status" value="1"/>
</dbReference>
<reference evidence="4 5" key="1">
    <citation type="submission" date="2024-01" db="EMBL/GenBank/DDBJ databases">
        <title>Draft genome sequence of Gordonia sp. LSe1-13.</title>
        <authorList>
            <person name="Suphannarot A."/>
            <person name="Mingma R."/>
        </authorList>
    </citation>
    <scope>NUCLEOTIDE SEQUENCE [LARGE SCALE GENOMIC DNA]</scope>
    <source>
        <strain evidence="4 5">LSe1-13</strain>
    </source>
</reference>
<dbReference type="Gene3D" id="3.40.140.10">
    <property type="entry name" value="Cytidine Deaminase, domain 2"/>
    <property type="match status" value="1"/>
</dbReference>
<dbReference type="NCBIfam" id="NF001943">
    <property type="entry name" value="PRK00724.1-2"/>
    <property type="match status" value="1"/>
</dbReference>
<comment type="similarity">
    <text evidence="3">Belongs to the FdhD family.</text>
</comment>
<dbReference type="PANTHER" id="PTHR30592:SF1">
    <property type="entry name" value="SULFUR CARRIER PROTEIN FDHD"/>
    <property type="match status" value="1"/>
</dbReference>
<feature type="active site" description="Cysteine persulfide intermediate" evidence="3">
    <location>
        <position position="116"/>
    </location>
</feature>
<evidence type="ECO:0000256" key="3">
    <source>
        <dbReference type="HAMAP-Rule" id="MF_00187"/>
    </source>
</evidence>
<name>A0ABU7MDX8_9ACTN</name>
<dbReference type="EMBL" id="JAZDUF010000003">
    <property type="protein sequence ID" value="MEE3851023.1"/>
    <property type="molecule type" value="Genomic_DNA"/>
</dbReference>
<keyword evidence="1 3" id="KW-0963">Cytoplasm</keyword>
<dbReference type="Pfam" id="PF02634">
    <property type="entry name" value="FdhD-NarQ"/>
    <property type="match status" value="1"/>
</dbReference>
<keyword evidence="5" id="KW-1185">Reference proteome</keyword>
<dbReference type="Proteomes" id="UP001347146">
    <property type="component" value="Unassembled WGS sequence"/>
</dbReference>
<comment type="function">
    <text evidence="3">Required for formate dehydrogenase (FDH) activity. Acts as a sulfur carrier protein that transfers sulfur from IscS to the molybdenum cofactor prior to its insertion into FDH.</text>
</comment>
<protein>
    <recommendedName>
        <fullName evidence="3">Sulfur carrier protein FdhD</fullName>
    </recommendedName>
</protein>
<comment type="caution">
    <text evidence="4">The sequence shown here is derived from an EMBL/GenBank/DDBJ whole genome shotgun (WGS) entry which is preliminary data.</text>
</comment>
<evidence type="ECO:0000313" key="4">
    <source>
        <dbReference type="EMBL" id="MEE3851023.1"/>
    </source>
</evidence>
<dbReference type="InterPro" id="IPR016193">
    <property type="entry name" value="Cytidine_deaminase-like"/>
</dbReference>
<dbReference type="RefSeq" id="WP_330432692.1">
    <property type="nucleotide sequence ID" value="NZ_JAZDUF010000003.1"/>
</dbReference>
<comment type="subcellular location">
    <subcellularLocation>
        <location evidence="3">Cytoplasm</location>
    </subcellularLocation>
</comment>
<accession>A0ABU7MDX8</accession>
<evidence type="ECO:0000256" key="1">
    <source>
        <dbReference type="ARBA" id="ARBA00022490"/>
    </source>
</evidence>
<dbReference type="Gene3D" id="3.10.20.10">
    <property type="match status" value="1"/>
</dbReference>
<evidence type="ECO:0000313" key="5">
    <source>
        <dbReference type="Proteomes" id="UP001347146"/>
    </source>
</evidence>
<dbReference type="PIRSF" id="PIRSF015626">
    <property type="entry name" value="FdhD"/>
    <property type="match status" value="1"/>
</dbReference>
<organism evidence="4 5">
    <name type="scientific">Gordonia sesuvii</name>
    <dbReference type="NCBI Taxonomy" id="3116777"/>
    <lineage>
        <taxon>Bacteria</taxon>
        <taxon>Bacillati</taxon>
        <taxon>Actinomycetota</taxon>
        <taxon>Actinomycetes</taxon>
        <taxon>Mycobacteriales</taxon>
        <taxon>Gordoniaceae</taxon>
        <taxon>Gordonia</taxon>
    </lineage>
</organism>